<feature type="region of interest" description="Disordered" evidence="1">
    <location>
        <begin position="1"/>
        <end position="28"/>
    </location>
</feature>
<name>A0A8J5LPL9_ZINOF</name>
<accession>A0A8J5LPL9</accession>
<keyword evidence="3" id="KW-1185">Reference proteome</keyword>
<dbReference type="AlphaFoldDB" id="A0A8J5LPL9"/>
<reference evidence="2 3" key="1">
    <citation type="submission" date="2020-08" db="EMBL/GenBank/DDBJ databases">
        <title>Plant Genome Project.</title>
        <authorList>
            <person name="Zhang R.-G."/>
        </authorList>
    </citation>
    <scope>NUCLEOTIDE SEQUENCE [LARGE SCALE GENOMIC DNA]</scope>
    <source>
        <tissue evidence="2">Rhizome</tissue>
    </source>
</reference>
<evidence type="ECO:0000256" key="1">
    <source>
        <dbReference type="SAM" id="MobiDB-lite"/>
    </source>
</evidence>
<evidence type="ECO:0000313" key="3">
    <source>
        <dbReference type="Proteomes" id="UP000734854"/>
    </source>
</evidence>
<proteinExistence type="predicted"/>
<protein>
    <submittedName>
        <fullName evidence="2">Uncharacterized protein</fullName>
    </submittedName>
</protein>
<comment type="caution">
    <text evidence="2">The sequence shown here is derived from an EMBL/GenBank/DDBJ whole genome shotgun (WGS) entry which is preliminary data.</text>
</comment>
<dbReference type="EMBL" id="JACMSC010000003">
    <property type="protein sequence ID" value="KAG6528650.1"/>
    <property type="molecule type" value="Genomic_DNA"/>
</dbReference>
<organism evidence="2 3">
    <name type="scientific">Zingiber officinale</name>
    <name type="common">Ginger</name>
    <name type="synonym">Amomum zingiber</name>
    <dbReference type="NCBI Taxonomy" id="94328"/>
    <lineage>
        <taxon>Eukaryota</taxon>
        <taxon>Viridiplantae</taxon>
        <taxon>Streptophyta</taxon>
        <taxon>Embryophyta</taxon>
        <taxon>Tracheophyta</taxon>
        <taxon>Spermatophyta</taxon>
        <taxon>Magnoliopsida</taxon>
        <taxon>Liliopsida</taxon>
        <taxon>Zingiberales</taxon>
        <taxon>Zingiberaceae</taxon>
        <taxon>Zingiber</taxon>
    </lineage>
</organism>
<dbReference type="Proteomes" id="UP000734854">
    <property type="component" value="Unassembled WGS sequence"/>
</dbReference>
<sequence>MLVGNGPFDVLKEDNDNSSKGEDDKSLGWVEWRETPRPDGLGKIKTEDIPNGDIERDTDKYAMNGVIVNATKCGTSSRDEDRPWGYCRTNKTPVKKVYRILSKAFHMEVYWDLKSSILIQVLNNHK</sequence>
<gene>
    <name evidence="2" type="ORF">ZIOFF_010834</name>
</gene>
<feature type="compositionally biased region" description="Basic and acidic residues" evidence="1">
    <location>
        <begin position="10"/>
        <end position="28"/>
    </location>
</feature>
<evidence type="ECO:0000313" key="2">
    <source>
        <dbReference type="EMBL" id="KAG6528650.1"/>
    </source>
</evidence>